<feature type="compositionally biased region" description="Polar residues" evidence="1">
    <location>
        <begin position="80"/>
        <end position="96"/>
    </location>
</feature>
<proteinExistence type="predicted"/>
<organism evidence="3">
    <name type="scientific">Chromera velia CCMP2878</name>
    <dbReference type="NCBI Taxonomy" id="1169474"/>
    <lineage>
        <taxon>Eukaryota</taxon>
        <taxon>Sar</taxon>
        <taxon>Alveolata</taxon>
        <taxon>Colpodellida</taxon>
        <taxon>Chromeraceae</taxon>
        <taxon>Chromera</taxon>
    </lineage>
</organism>
<keyword evidence="2" id="KW-0732">Signal</keyword>
<protein>
    <submittedName>
        <fullName evidence="3">Uncharacterized protein</fullName>
    </submittedName>
</protein>
<feature type="compositionally biased region" description="Acidic residues" evidence="1">
    <location>
        <begin position="325"/>
        <end position="336"/>
    </location>
</feature>
<reference evidence="3" key="1">
    <citation type="submission" date="2014-11" db="EMBL/GenBank/DDBJ databases">
        <authorList>
            <person name="Otto D Thomas"/>
            <person name="Naeem Raeece"/>
        </authorList>
    </citation>
    <scope>NUCLEOTIDE SEQUENCE</scope>
</reference>
<dbReference type="EMBL" id="CDMZ01003018">
    <property type="protein sequence ID" value="CEM44808.1"/>
    <property type="molecule type" value="Genomic_DNA"/>
</dbReference>
<evidence type="ECO:0000256" key="1">
    <source>
        <dbReference type="SAM" id="MobiDB-lite"/>
    </source>
</evidence>
<feature type="region of interest" description="Disordered" evidence="1">
    <location>
        <begin position="80"/>
        <end position="103"/>
    </location>
</feature>
<feature type="region of interest" description="Disordered" evidence="1">
    <location>
        <begin position="324"/>
        <end position="350"/>
    </location>
</feature>
<evidence type="ECO:0000256" key="2">
    <source>
        <dbReference type="SAM" id="SignalP"/>
    </source>
</evidence>
<feature type="signal peptide" evidence="2">
    <location>
        <begin position="1"/>
        <end position="22"/>
    </location>
</feature>
<name>A0A0G4HL25_9ALVE</name>
<feature type="chain" id="PRO_5005192103" evidence="2">
    <location>
        <begin position="23"/>
        <end position="392"/>
    </location>
</feature>
<gene>
    <name evidence="3" type="ORF">Cvel_7301</name>
</gene>
<evidence type="ECO:0000313" key="3">
    <source>
        <dbReference type="EMBL" id="CEM44808.1"/>
    </source>
</evidence>
<sequence>MKKVRVPAFAFFLFVAHISSSATDFVFPESKDLSEYVDFPGGLQIHRDCIHRTEPDNVAETDSNPPLPFWNKRERRLLSRSTPNSAAATHTVSSPPMTDLLHTPCPFPVRRRKSVTEASEGNAAETGGTKPSGLGYYSTWVAYASFTSPTPLTNFTSEWTVPPLPPHRNPLTTTFFFNGIEDKVPGELPQTYIIQPVLQTGQSGCLPFGFTSKWHFTSYYVNAGGRAFCGKVLPVSEGDRLVGRMFRLDGGDGDGVSRSNAERWRVEGEVLNRPKQKTTVIDVDLPIGTPRWAALSMEVIRCYSCGAYPANEKVLFEQPLLEAVAESEEDREEEKETSETGGGRVRVTPSWEVTVTHDECGQAVELLGESEGHAVAIRYQSGENREVSEELA</sequence>
<dbReference type="AlphaFoldDB" id="A0A0G4HL25"/>
<dbReference type="VEuPathDB" id="CryptoDB:Cvel_7301"/>
<accession>A0A0G4HL25</accession>